<reference evidence="3" key="1">
    <citation type="submission" date="2021-12" db="EMBL/GenBank/DDBJ databases">
        <authorList>
            <person name="King R."/>
        </authorList>
    </citation>
    <scope>NUCLEOTIDE SEQUENCE</scope>
</reference>
<dbReference type="EMBL" id="OU893338">
    <property type="protein sequence ID" value="CAG9795358.1"/>
    <property type="molecule type" value="Genomic_DNA"/>
</dbReference>
<feature type="region of interest" description="Disordered" evidence="1">
    <location>
        <begin position="77"/>
        <end position="105"/>
    </location>
</feature>
<organism evidence="3 4">
    <name type="scientific">Diatraea saccharalis</name>
    <name type="common">sugarcane borer</name>
    <dbReference type="NCBI Taxonomy" id="40085"/>
    <lineage>
        <taxon>Eukaryota</taxon>
        <taxon>Metazoa</taxon>
        <taxon>Ecdysozoa</taxon>
        <taxon>Arthropoda</taxon>
        <taxon>Hexapoda</taxon>
        <taxon>Insecta</taxon>
        <taxon>Pterygota</taxon>
        <taxon>Neoptera</taxon>
        <taxon>Endopterygota</taxon>
        <taxon>Lepidoptera</taxon>
        <taxon>Glossata</taxon>
        <taxon>Ditrysia</taxon>
        <taxon>Pyraloidea</taxon>
        <taxon>Crambidae</taxon>
        <taxon>Crambinae</taxon>
        <taxon>Diatraea</taxon>
    </lineage>
</organism>
<gene>
    <name evidence="3" type="ORF">DIATSA_LOCUS12630</name>
</gene>
<evidence type="ECO:0000313" key="3">
    <source>
        <dbReference type="EMBL" id="CAG9795358.1"/>
    </source>
</evidence>
<feature type="signal peptide" evidence="2">
    <location>
        <begin position="1"/>
        <end position="18"/>
    </location>
</feature>
<feature type="compositionally biased region" description="Polar residues" evidence="1">
    <location>
        <begin position="80"/>
        <end position="92"/>
    </location>
</feature>
<dbReference type="AlphaFoldDB" id="A0A9N9REK6"/>
<evidence type="ECO:0000256" key="1">
    <source>
        <dbReference type="SAM" id="MobiDB-lite"/>
    </source>
</evidence>
<dbReference type="OrthoDB" id="6359065at2759"/>
<reference evidence="3" key="2">
    <citation type="submission" date="2022-10" db="EMBL/GenBank/DDBJ databases">
        <authorList>
            <consortium name="ENA_rothamsted_submissions"/>
            <consortium name="culmorum"/>
            <person name="King R."/>
        </authorList>
    </citation>
    <scope>NUCLEOTIDE SEQUENCE</scope>
</reference>
<accession>A0A9N9REK6</accession>
<keyword evidence="4" id="KW-1185">Reference proteome</keyword>
<keyword evidence="2" id="KW-0732">Signal</keyword>
<name>A0A9N9REK6_9NEOP</name>
<protein>
    <submittedName>
        <fullName evidence="3">Uncharacterized protein</fullName>
    </submittedName>
</protein>
<feature type="chain" id="PRO_5040403497" evidence="2">
    <location>
        <begin position="19"/>
        <end position="120"/>
    </location>
</feature>
<proteinExistence type="predicted"/>
<evidence type="ECO:0000256" key="2">
    <source>
        <dbReference type="SAM" id="SignalP"/>
    </source>
</evidence>
<evidence type="ECO:0000313" key="4">
    <source>
        <dbReference type="Proteomes" id="UP001153714"/>
    </source>
</evidence>
<sequence>MVWKHISIIGLALVAVSAYRQIPPYSGYYDFSGYPRSIHQQPTYDQSNDQRSTLERRIDTRNVDVYDRYDRVPSERSIPFRSSSQRVQAQEWSRNDDAEPRNGNISVKIGKRRGLYFILF</sequence>
<dbReference type="Proteomes" id="UP001153714">
    <property type="component" value="Chromosome 7"/>
</dbReference>